<dbReference type="AlphaFoldDB" id="A0A0N7L3Y5"/>
<dbReference type="GeneID" id="36399674"/>
<evidence type="ECO:0000256" key="1">
    <source>
        <dbReference type="SAM" id="MobiDB-lite"/>
    </source>
</evidence>
<dbReference type="EMBL" id="CCYD01000261">
    <property type="protein sequence ID" value="CEG37171.1"/>
    <property type="molecule type" value="Genomic_DNA"/>
</dbReference>
<sequence length="84" mass="9524">MGNVEEFVHNFMMDEVESGMNTSVQQRPALDDGCTNWAEYRACKMLKENQVKHSSRTASNRMINKGRKGAAFEASTNRQMCNTC</sequence>
<feature type="region of interest" description="Disordered" evidence="1">
    <location>
        <begin position="51"/>
        <end position="71"/>
    </location>
</feature>
<name>A0A0N7L3Y5_PLAHL</name>
<dbReference type="Proteomes" id="UP000054928">
    <property type="component" value="Unassembled WGS sequence"/>
</dbReference>
<proteinExistence type="predicted"/>
<evidence type="ECO:0000313" key="2">
    <source>
        <dbReference type="EMBL" id="CEG37171.1"/>
    </source>
</evidence>
<evidence type="ECO:0000313" key="3">
    <source>
        <dbReference type="Proteomes" id="UP000054928"/>
    </source>
</evidence>
<dbReference type="RefSeq" id="XP_024573540.1">
    <property type="nucleotide sequence ID" value="XM_024722466.1"/>
</dbReference>
<protein>
    <submittedName>
        <fullName evidence="2">Uncharacterized protein</fullName>
    </submittedName>
</protein>
<organism evidence="2 3">
    <name type="scientific">Plasmopara halstedii</name>
    <name type="common">Downy mildew of sunflower</name>
    <dbReference type="NCBI Taxonomy" id="4781"/>
    <lineage>
        <taxon>Eukaryota</taxon>
        <taxon>Sar</taxon>
        <taxon>Stramenopiles</taxon>
        <taxon>Oomycota</taxon>
        <taxon>Peronosporomycetes</taxon>
        <taxon>Peronosporales</taxon>
        <taxon>Peronosporaceae</taxon>
        <taxon>Plasmopara</taxon>
    </lineage>
</organism>
<reference evidence="3" key="1">
    <citation type="submission" date="2014-09" db="EMBL/GenBank/DDBJ databases">
        <authorList>
            <person name="Sharma Rahul"/>
            <person name="Thines Marco"/>
        </authorList>
    </citation>
    <scope>NUCLEOTIDE SEQUENCE [LARGE SCALE GENOMIC DNA]</scope>
</reference>
<keyword evidence="3" id="KW-1185">Reference proteome</keyword>
<accession>A0A0N7L3Y5</accession>